<name>A0A5N5TGR4_9CRUS</name>
<evidence type="ECO:0000313" key="1">
    <source>
        <dbReference type="EMBL" id="KAB7505833.1"/>
    </source>
</evidence>
<reference evidence="1 2" key="1">
    <citation type="journal article" date="2019" name="PLoS Biol.">
        <title>Sex chromosomes control vertical transmission of feminizing Wolbachia symbionts in an isopod.</title>
        <authorList>
            <person name="Becking T."/>
            <person name="Chebbi M.A."/>
            <person name="Giraud I."/>
            <person name="Moumen B."/>
            <person name="Laverre T."/>
            <person name="Caubet Y."/>
            <person name="Peccoud J."/>
            <person name="Gilbert C."/>
            <person name="Cordaux R."/>
        </authorList>
    </citation>
    <scope>NUCLEOTIDE SEQUENCE [LARGE SCALE GENOMIC DNA]</scope>
    <source>
        <strain evidence="1">ANa2</strain>
        <tissue evidence="1">Whole body excluding digestive tract and cuticle</tissue>
    </source>
</reference>
<dbReference type="Proteomes" id="UP000326759">
    <property type="component" value="Unassembled WGS sequence"/>
</dbReference>
<proteinExistence type="predicted"/>
<gene>
    <name evidence="1" type="ORF">Anas_00186</name>
</gene>
<dbReference type="EMBL" id="SEYY01001095">
    <property type="protein sequence ID" value="KAB7505833.1"/>
    <property type="molecule type" value="Genomic_DNA"/>
</dbReference>
<protein>
    <submittedName>
        <fullName evidence="1">Uncharacterized protein</fullName>
    </submittedName>
</protein>
<organism evidence="1 2">
    <name type="scientific">Armadillidium nasatum</name>
    <dbReference type="NCBI Taxonomy" id="96803"/>
    <lineage>
        <taxon>Eukaryota</taxon>
        <taxon>Metazoa</taxon>
        <taxon>Ecdysozoa</taxon>
        <taxon>Arthropoda</taxon>
        <taxon>Crustacea</taxon>
        <taxon>Multicrustacea</taxon>
        <taxon>Malacostraca</taxon>
        <taxon>Eumalacostraca</taxon>
        <taxon>Peracarida</taxon>
        <taxon>Isopoda</taxon>
        <taxon>Oniscidea</taxon>
        <taxon>Crinocheta</taxon>
        <taxon>Armadillidiidae</taxon>
        <taxon>Armadillidium</taxon>
    </lineage>
</organism>
<evidence type="ECO:0000313" key="2">
    <source>
        <dbReference type="Proteomes" id="UP000326759"/>
    </source>
</evidence>
<accession>A0A5N5TGR4</accession>
<dbReference type="OrthoDB" id="6361178at2759"/>
<keyword evidence="2" id="KW-1185">Reference proteome</keyword>
<sequence>MQKLYLSLNEARPLTNFISSDILGTSSHTVESDFPLAINLRIIYKSSGFIQDNISDIASMRLSKQEQAKKLASRQSHNLSIAKAELLDRSLHPGSSRPFSPALSAKLRASDSKTMEEALAEGSAAIALAQKIRNDDMADQLSKVENYFRSQIHPQDGFENQKSYRFEDTGLNI</sequence>
<dbReference type="AlphaFoldDB" id="A0A5N5TGR4"/>
<comment type="caution">
    <text evidence="1">The sequence shown here is derived from an EMBL/GenBank/DDBJ whole genome shotgun (WGS) entry which is preliminary data.</text>
</comment>